<dbReference type="SMART" id="SM00271">
    <property type="entry name" value="DnaJ"/>
    <property type="match status" value="1"/>
</dbReference>
<evidence type="ECO:0000256" key="4">
    <source>
        <dbReference type="PROSITE-ProRule" id="PRU00282"/>
    </source>
</evidence>
<protein>
    <recommendedName>
        <fullName evidence="7">J domain-containing protein</fullName>
    </recommendedName>
</protein>
<dbReference type="InterPro" id="IPR018253">
    <property type="entry name" value="DnaJ_domain_CS"/>
</dbReference>
<reference evidence="8" key="2">
    <citation type="journal article" date="2022" name="Hortic Res">
        <title>The genome of Dioscorea zingiberensis sheds light on the biosynthesis, origin and evolution of the medicinally important diosgenin saponins.</title>
        <authorList>
            <person name="Li Y."/>
            <person name="Tan C."/>
            <person name="Li Z."/>
            <person name="Guo J."/>
            <person name="Li S."/>
            <person name="Chen X."/>
            <person name="Wang C."/>
            <person name="Dai X."/>
            <person name="Yang H."/>
            <person name="Song W."/>
            <person name="Hou L."/>
            <person name="Xu J."/>
            <person name="Tong Z."/>
            <person name="Xu A."/>
            <person name="Yuan X."/>
            <person name="Wang W."/>
            <person name="Yang Q."/>
            <person name="Chen L."/>
            <person name="Sun Z."/>
            <person name="Wang K."/>
            <person name="Pan B."/>
            <person name="Chen J."/>
            <person name="Bao Y."/>
            <person name="Liu F."/>
            <person name="Qi X."/>
            <person name="Gang D.R."/>
            <person name="Wen J."/>
            <person name="Li J."/>
        </authorList>
    </citation>
    <scope>NUCLEOTIDE SEQUENCE</scope>
    <source>
        <strain evidence="8">Dzin_1.0</strain>
    </source>
</reference>
<comment type="subcellular location">
    <subcellularLocation>
        <location evidence="1">Membrane</location>
        <topology evidence="1">Multi-pass membrane protein</topology>
    </subcellularLocation>
</comment>
<sequence length="408" mass="47150">MAKPKKRCYYEVLGVSRNATADEIRCSYLHLALQLHPDKQAASGTLSTADATVAFQELLEAYSVLSDPEKRDCYDTEHPDPGNSLSRSSDFSPFFDLSRFFTCDCFHRSTDPRKAFYKVYGGVFSKIHSQELYFARKLGLGLDPPPPIGNLYCSDAQLRAFYIHWLGFSTVIDFDWLDEEDRFEARSSWNGMVRDLAAFVKRMDWRFFDNDIRRRREREEYEKVRRRKEREEHEKAREKEVAENKEIANMRKYWSTLARDVPFAGLMVTFYEALKDLTDFGKQKLLPSRSDLHVSNSFEGLILGGLAGGLSAYLTTPFDVIKTRLQVQGSIIRYNGWSDALRRTWMTEGLNGMFKGSIPRVIWYIPASALTFMAVEFLRDHFKEKTEDDVHEITSLSLDTSSKIQEAV</sequence>
<reference evidence="8" key="1">
    <citation type="submission" date="2021-03" db="EMBL/GenBank/DDBJ databases">
        <authorList>
            <person name="Li Z."/>
            <person name="Yang C."/>
        </authorList>
    </citation>
    <scope>NUCLEOTIDE SEQUENCE</scope>
    <source>
        <strain evidence="8">Dzin_1.0</strain>
        <tissue evidence="8">Leaf</tissue>
    </source>
</reference>
<dbReference type="PRINTS" id="PR00625">
    <property type="entry name" value="JDOMAIN"/>
</dbReference>
<proteinExistence type="inferred from homology"/>
<dbReference type="PROSITE" id="PS50076">
    <property type="entry name" value="DNAJ_2"/>
    <property type="match status" value="1"/>
</dbReference>
<keyword evidence="3 4" id="KW-0472">Membrane</keyword>
<dbReference type="PANTHER" id="PTHR45495:SF1">
    <property type="entry name" value="DNAJ PROTEIN JJJ1 HOMOLOG"/>
    <property type="match status" value="1"/>
</dbReference>
<gene>
    <name evidence="8" type="ORF">J5N97_015985</name>
</gene>
<dbReference type="PROSITE" id="PS00636">
    <property type="entry name" value="DNAJ_1"/>
    <property type="match status" value="1"/>
</dbReference>
<keyword evidence="2 4" id="KW-0812">Transmembrane</keyword>
<dbReference type="PROSITE" id="PS50920">
    <property type="entry name" value="SOLCAR"/>
    <property type="match status" value="1"/>
</dbReference>
<dbReference type="InterPro" id="IPR001623">
    <property type="entry name" value="DnaJ_domain"/>
</dbReference>
<dbReference type="Gene3D" id="1.50.40.10">
    <property type="entry name" value="Mitochondrial carrier domain"/>
    <property type="match status" value="1"/>
</dbReference>
<keyword evidence="5" id="KW-0813">Transport</keyword>
<feature type="repeat" description="Solcar" evidence="4">
    <location>
        <begin position="295"/>
        <end position="381"/>
    </location>
</feature>
<feature type="coiled-coil region" evidence="6">
    <location>
        <begin position="214"/>
        <end position="248"/>
    </location>
</feature>
<dbReference type="AlphaFoldDB" id="A0A9D5CL41"/>
<dbReference type="InterPro" id="IPR036869">
    <property type="entry name" value="J_dom_sf"/>
</dbReference>
<dbReference type="Gene3D" id="1.10.287.110">
    <property type="entry name" value="DnaJ domain"/>
    <property type="match status" value="1"/>
</dbReference>
<keyword evidence="9" id="KW-1185">Reference proteome</keyword>
<evidence type="ECO:0000313" key="8">
    <source>
        <dbReference type="EMBL" id="KAJ0974020.1"/>
    </source>
</evidence>
<dbReference type="CDD" id="cd06257">
    <property type="entry name" value="DnaJ"/>
    <property type="match status" value="1"/>
</dbReference>
<evidence type="ECO:0000256" key="1">
    <source>
        <dbReference type="ARBA" id="ARBA00004141"/>
    </source>
</evidence>
<comment type="caution">
    <text evidence="8">The sequence shown here is derived from an EMBL/GenBank/DDBJ whole genome shotgun (WGS) entry which is preliminary data.</text>
</comment>
<keyword evidence="6" id="KW-0175">Coiled coil</keyword>
<dbReference type="GO" id="GO:0005783">
    <property type="term" value="C:endoplasmic reticulum"/>
    <property type="evidence" value="ECO:0007669"/>
    <property type="project" value="UniProtKB-ARBA"/>
</dbReference>
<dbReference type="OrthoDB" id="415315at2759"/>
<dbReference type="GO" id="GO:0016020">
    <property type="term" value="C:membrane"/>
    <property type="evidence" value="ECO:0007669"/>
    <property type="project" value="UniProtKB-SubCell"/>
</dbReference>
<dbReference type="FunFam" id="1.50.40.10:FF:000083">
    <property type="entry name" value="Mitochondrial substrate carrier family protein"/>
    <property type="match status" value="1"/>
</dbReference>
<feature type="domain" description="J" evidence="7">
    <location>
        <begin position="8"/>
        <end position="78"/>
    </location>
</feature>
<accession>A0A9D5CL41</accession>
<dbReference type="SUPFAM" id="SSF103506">
    <property type="entry name" value="Mitochondrial carrier"/>
    <property type="match status" value="1"/>
</dbReference>
<evidence type="ECO:0000256" key="3">
    <source>
        <dbReference type="ARBA" id="ARBA00023136"/>
    </source>
</evidence>
<dbReference type="EMBL" id="JAGGNH010000004">
    <property type="protein sequence ID" value="KAJ0974020.1"/>
    <property type="molecule type" value="Genomic_DNA"/>
</dbReference>
<evidence type="ECO:0000256" key="2">
    <source>
        <dbReference type="ARBA" id="ARBA00022692"/>
    </source>
</evidence>
<dbReference type="Proteomes" id="UP001085076">
    <property type="component" value="Miscellaneous, Linkage group lg04"/>
</dbReference>
<dbReference type="Pfam" id="PF00226">
    <property type="entry name" value="DnaJ"/>
    <property type="match status" value="1"/>
</dbReference>
<evidence type="ECO:0000256" key="5">
    <source>
        <dbReference type="RuleBase" id="RU000488"/>
    </source>
</evidence>
<evidence type="ECO:0000259" key="7">
    <source>
        <dbReference type="PROSITE" id="PS50076"/>
    </source>
</evidence>
<dbReference type="PANTHER" id="PTHR45495">
    <property type="entry name" value="DNAJ PROTEIN JJJ1 HOMOLOG"/>
    <property type="match status" value="1"/>
</dbReference>
<dbReference type="Pfam" id="PF00153">
    <property type="entry name" value="Mito_carr"/>
    <property type="match status" value="1"/>
</dbReference>
<comment type="similarity">
    <text evidence="5">Belongs to the mitochondrial carrier (TC 2.A.29) family.</text>
</comment>
<dbReference type="InterPro" id="IPR018108">
    <property type="entry name" value="MCP_transmembrane"/>
</dbReference>
<dbReference type="SUPFAM" id="SSF46565">
    <property type="entry name" value="Chaperone J-domain"/>
    <property type="match status" value="1"/>
</dbReference>
<evidence type="ECO:0000313" key="9">
    <source>
        <dbReference type="Proteomes" id="UP001085076"/>
    </source>
</evidence>
<dbReference type="InterPro" id="IPR023395">
    <property type="entry name" value="MCP_dom_sf"/>
</dbReference>
<dbReference type="InterPro" id="IPR044648">
    <property type="entry name" value="JJJ1_plant"/>
</dbReference>
<name>A0A9D5CL41_9LILI</name>
<evidence type="ECO:0000256" key="6">
    <source>
        <dbReference type="SAM" id="Coils"/>
    </source>
</evidence>
<organism evidence="8 9">
    <name type="scientific">Dioscorea zingiberensis</name>
    <dbReference type="NCBI Taxonomy" id="325984"/>
    <lineage>
        <taxon>Eukaryota</taxon>
        <taxon>Viridiplantae</taxon>
        <taxon>Streptophyta</taxon>
        <taxon>Embryophyta</taxon>
        <taxon>Tracheophyta</taxon>
        <taxon>Spermatophyta</taxon>
        <taxon>Magnoliopsida</taxon>
        <taxon>Liliopsida</taxon>
        <taxon>Dioscoreales</taxon>
        <taxon>Dioscoreaceae</taxon>
        <taxon>Dioscorea</taxon>
    </lineage>
</organism>